<feature type="chain" id="PRO_5016275824" evidence="1">
    <location>
        <begin position="20"/>
        <end position="134"/>
    </location>
</feature>
<keyword evidence="1" id="KW-0732">Signal</keyword>
<accession>A0A317XY55</accession>
<proteinExistence type="predicted"/>
<evidence type="ECO:0000313" key="3">
    <source>
        <dbReference type="Proteomes" id="UP000246740"/>
    </source>
</evidence>
<dbReference type="AlphaFoldDB" id="A0A317XY55"/>
<feature type="signal peptide" evidence="1">
    <location>
        <begin position="1"/>
        <end position="19"/>
    </location>
</feature>
<sequence length="134" mass="14914">MPFAHRIFDIFEIVAFAVSLSLQVVDRGQFSRFRSQPILHQASPAHASPLPYYSTALQYYSATLHTRDLAELGTLGLTASFSGRGQRALSLPDPRPFLFREDLFRSVGTVGGAAVADRCRLGKYGERLDHARYP</sequence>
<evidence type="ECO:0000256" key="1">
    <source>
        <dbReference type="SAM" id="SignalP"/>
    </source>
</evidence>
<dbReference type="EMBL" id="KZ819188">
    <property type="protein sequence ID" value="PWZ03214.1"/>
    <property type="molecule type" value="Genomic_DNA"/>
</dbReference>
<organism evidence="2 3">
    <name type="scientific">Testicularia cyperi</name>
    <dbReference type="NCBI Taxonomy" id="1882483"/>
    <lineage>
        <taxon>Eukaryota</taxon>
        <taxon>Fungi</taxon>
        <taxon>Dikarya</taxon>
        <taxon>Basidiomycota</taxon>
        <taxon>Ustilaginomycotina</taxon>
        <taxon>Ustilaginomycetes</taxon>
        <taxon>Ustilaginales</taxon>
        <taxon>Anthracoideaceae</taxon>
        <taxon>Testicularia</taxon>
    </lineage>
</organism>
<name>A0A317XY55_9BASI</name>
<keyword evidence="3" id="KW-1185">Reference proteome</keyword>
<evidence type="ECO:0000313" key="2">
    <source>
        <dbReference type="EMBL" id="PWZ03214.1"/>
    </source>
</evidence>
<gene>
    <name evidence="2" type="ORF">BCV70DRAFT_13451</name>
</gene>
<dbReference type="Proteomes" id="UP000246740">
    <property type="component" value="Unassembled WGS sequence"/>
</dbReference>
<reference evidence="2 3" key="1">
    <citation type="journal article" date="2018" name="Mol. Biol. Evol.">
        <title>Broad Genomic Sampling Reveals a Smut Pathogenic Ancestry of the Fungal Clade Ustilaginomycotina.</title>
        <authorList>
            <person name="Kijpornyongpan T."/>
            <person name="Mondo S.J."/>
            <person name="Barry K."/>
            <person name="Sandor L."/>
            <person name="Lee J."/>
            <person name="Lipzen A."/>
            <person name="Pangilinan J."/>
            <person name="LaButti K."/>
            <person name="Hainaut M."/>
            <person name="Henrissat B."/>
            <person name="Grigoriev I.V."/>
            <person name="Spatafora J.W."/>
            <person name="Aime M.C."/>
        </authorList>
    </citation>
    <scope>NUCLEOTIDE SEQUENCE [LARGE SCALE GENOMIC DNA]</scope>
    <source>
        <strain evidence="2 3">MCA 3645</strain>
    </source>
</reference>
<dbReference type="InParanoid" id="A0A317XY55"/>
<protein>
    <submittedName>
        <fullName evidence="2">Uncharacterized protein</fullName>
    </submittedName>
</protein>